<evidence type="ECO:0000259" key="3">
    <source>
        <dbReference type="SMART" id="SM00093"/>
    </source>
</evidence>
<feature type="chain" id="PRO_5045080596" evidence="2">
    <location>
        <begin position="27"/>
        <end position="409"/>
    </location>
</feature>
<keyword evidence="2" id="KW-0732">Signal</keyword>
<gene>
    <name evidence="4" type="ORF">GCM10025789_07720</name>
</gene>
<evidence type="ECO:0000256" key="1">
    <source>
        <dbReference type="RuleBase" id="RU000411"/>
    </source>
</evidence>
<reference evidence="5" key="1">
    <citation type="journal article" date="2019" name="Int. J. Syst. Evol. Microbiol.">
        <title>The Global Catalogue of Microorganisms (GCM) 10K type strain sequencing project: providing services to taxonomists for standard genome sequencing and annotation.</title>
        <authorList>
            <consortium name="The Broad Institute Genomics Platform"/>
            <consortium name="The Broad Institute Genome Sequencing Center for Infectious Disease"/>
            <person name="Wu L."/>
            <person name="Ma J."/>
        </authorList>
    </citation>
    <scope>NUCLEOTIDE SEQUENCE [LARGE SCALE GENOMIC DNA]</scope>
    <source>
        <strain evidence="5">JCM 19125</strain>
    </source>
</reference>
<dbReference type="Proteomes" id="UP001501521">
    <property type="component" value="Unassembled WGS sequence"/>
</dbReference>
<dbReference type="SUPFAM" id="SSF56574">
    <property type="entry name" value="Serpins"/>
    <property type="match status" value="1"/>
</dbReference>
<dbReference type="PANTHER" id="PTHR11461">
    <property type="entry name" value="SERINE PROTEASE INHIBITOR, SERPIN"/>
    <property type="match status" value="1"/>
</dbReference>
<evidence type="ECO:0000313" key="4">
    <source>
        <dbReference type="EMBL" id="GAA4893059.1"/>
    </source>
</evidence>
<dbReference type="Pfam" id="PF00079">
    <property type="entry name" value="Serpin"/>
    <property type="match status" value="1"/>
</dbReference>
<dbReference type="EMBL" id="BAABLV010000013">
    <property type="protein sequence ID" value="GAA4893059.1"/>
    <property type="molecule type" value="Genomic_DNA"/>
</dbReference>
<keyword evidence="5" id="KW-1185">Reference proteome</keyword>
<comment type="caution">
    <text evidence="4">The sequence shown here is derived from an EMBL/GenBank/DDBJ whole genome shotgun (WGS) entry which is preliminary data.</text>
</comment>
<dbReference type="InterPro" id="IPR000215">
    <property type="entry name" value="Serpin_fam"/>
</dbReference>
<protein>
    <submittedName>
        <fullName evidence="4">Serpin family protein</fullName>
    </submittedName>
</protein>
<dbReference type="Gene3D" id="3.30.497.10">
    <property type="entry name" value="Antithrombin, subunit I, domain 2"/>
    <property type="match status" value="1"/>
</dbReference>
<dbReference type="PROSITE" id="PS51257">
    <property type="entry name" value="PROKAR_LIPOPROTEIN"/>
    <property type="match status" value="1"/>
</dbReference>
<dbReference type="InterPro" id="IPR042185">
    <property type="entry name" value="Serpin_sf_2"/>
</dbReference>
<evidence type="ECO:0000256" key="2">
    <source>
        <dbReference type="SAM" id="SignalP"/>
    </source>
</evidence>
<dbReference type="PANTHER" id="PTHR11461:SF211">
    <property type="entry name" value="GH10112P-RELATED"/>
    <property type="match status" value="1"/>
</dbReference>
<organism evidence="4 5">
    <name type="scientific">Tessaracoccus lubricantis</name>
    <dbReference type="NCBI Taxonomy" id="545543"/>
    <lineage>
        <taxon>Bacteria</taxon>
        <taxon>Bacillati</taxon>
        <taxon>Actinomycetota</taxon>
        <taxon>Actinomycetes</taxon>
        <taxon>Propionibacteriales</taxon>
        <taxon>Propionibacteriaceae</taxon>
        <taxon>Tessaracoccus</taxon>
    </lineage>
</organism>
<feature type="domain" description="Serpin" evidence="3">
    <location>
        <begin position="58"/>
        <end position="405"/>
    </location>
</feature>
<comment type="similarity">
    <text evidence="1">Belongs to the serpin family.</text>
</comment>
<feature type="signal peptide" evidence="2">
    <location>
        <begin position="1"/>
        <end position="26"/>
    </location>
</feature>
<dbReference type="InterPro" id="IPR036186">
    <property type="entry name" value="Serpin_sf"/>
</dbReference>
<sequence length="409" mass="43267">MNIRWLSRAALLITALALTACSQPTAEPIATEVKGAAAVLDLPLDTTPNVDEAARVSQEVAWRVIQNTEGDNRLTSPSSLSMSMAQAAEGAQTVSLQSFDDILGLTGDDRAKAFGALRQALAPYDSLPDEVDVDDPPESPVVHQSSRVLAVDATLEQPFLDRLAEFYDAAAVQSPRAEAQASLDEWVNLHTAGLIEKSGVKVKPDTVAVLQDAVLFAAAWRTPFEQERKVPFTGPAGAGEVDGVSGLVTARLAEGDGWTAVRLPYDDNLAADVVLPDEGTGPEELAAEDLEAATAALNDASEQQVMVVMPSFDLKSKTDLMEALPEIDLSDLSGIFPGGYGEQWVQQVILQVSAKGTVGAAVTELAVAESAPMLDGVFEVDRPYVFRVLDTRTGWPLFLASIADPAAAG</sequence>
<dbReference type="Gene3D" id="2.30.39.10">
    <property type="entry name" value="Alpha-1-antitrypsin, domain 1"/>
    <property type="match status" value="1"/>
</dbReference>
<name>A0ABP9F597_9ACTN</name>
<proteinExistence type="inferred from homology"/>
<dbReference type="SMART" id="SM00093">
    <property type="entry name" value="SERPIN"/>
    <property type="match status" value="1"/>
</dbReference>
<dbReference type="InterPro" id="IPR023796">
    <property type="entry name" value="Serpin_dom"/>
</dbReference>
<accession>A0ABP9F597</accession>
<dbReference type="RefSeq" id="WP_345579248.1">
    <property type="nucleotide sequence ID" value="NZ_BAABLV010000013.1"/>
</dbReference>
<dbReference type="InterPro" id="IPR042178">
    <property type="entry name" value="Serpin_sf_1"/>
</dbReference>
<evidence type="ECO:0000313" key="5">
    <source>
        <dbReference type="Proteomes" id="UP001501521"/>
    </source>
</evidence>